<dbReference type="EMBL" id="RJVK01000006">
    <property type="protein sequence ID" value="ROR38689.1"/>
    <property type="molecule type" value="Genomic_DNA"/>
</dbReference>
<keyword evidence="1" id="KW-0472">Membrane</keyword>
<dbReference type="Proteomes" id="UP000272781">
    <property type="component" value="Unassembled WGS sequence"/>
</dbReference>
<accession>A0AAJ4RAJ9</accession>
<feature type="transmembrane region" description="Helical" evidence="1">
    <location>
        <begin position="53"/>
        <end position="73"/>
    </location>
</feature>
<keyword evidence="1" id="KW-1133">Transmembrane helix</keyword>
<keyword evidence="2" id="KW-0614">Plasmid</keyword>
<dbReference type="AlphaFoldDB" id="A0AAJ4RAJ9"/>
<gene>
    <name evidence="2" type="ORF">C6V80_09995</name>
    <name evidence="3" type="ORF">EDC58_1904</name>
</gene>
<evidence type="ECO:0000313" key="3">
    <source>
        <dbReference type="EMBL" id="ROR38689.1"/>
    </source>
</evidence>
<feature type="transmembrane region" description="Helical" evidence="1">
    <location>
        <begin position="30"/>
        <end position="47"/>
    </location>
</feature>
<evidence type="ECO:0000313" key="2">
    <source>
        <dbReference type="EMBL" id="QDD68176.1"/>
    </source>
</evidence>
<evidence type="ECO:0000313" key="5">
    <source>
        <dbReference type="Proteomes" id="UP000298805"/>
    </source>
</evidence>
<geneLocation type="plasmid" evidence="2 5">
    <name>unnamed1</name>
</geneLocation>
<sequence>MILKFQNLDGSWEKRKVVLEKKIKEETEDLYFRYAIFSLIIIFIALPDNLFNFIPFLDKVVFGIKVVLFIILYRKIDSLLFTTERIKIKNEEEKTFYLNKVSFFTYFRKKYPLVYFFNMFYIFVMLTSFNFYGLMLFLSIIIIGALFYKFKLPIKYLSYFIFTIFSVYLIATFLFVLNTGLINALEILINISVTLITFSLFLYINLYIFYEYQMSNVYMLKDKEILYYVNVKEEENE</sequence>
<feature type="transmembrane region" description="Helical" evidence="1">
    <location>
        <begin position="110"/>
        <end position="126"/>
    </location>
</feature>
<evidence type="ECO:0000256" key="1">
    <source>
        <dbReference type="SAM" id="Phobius"/>
    </source>
</evidence>
<dbReference type="RefSeq" id="WP_123353276.1">
    <property type="nucleotide sequence ID" value="NZ_CP040940.1"/>
</dbReference>
<reference evidence="3 4" key="1">
    <citation type="submission" date="2018-11" db="EMBL/GenBank/DDBJ databases">
        <title>Genomic Encyclopedia of Type Strains, Phase IV (KMG-IV): sequencing the most valuable type-strain genomes for metagenomic binning, comparative biology and taxonomic classification.</title>
        <authorList>
            <person name="Goeker M."/>
        </authorList>
    </citation>
    <scope>NUCLEOTIDE SEQUENCE [LARGE SCALE GENOMIC DNA]</scope>
    <source>
        <strain evidence="3 4">DSM 27783</strain>
    </source>
</reference>
<name>A0AAJ4RAJ9_9BACT</name>
<keyword evidence="5" id="KW-1185">Reference proteome</keyword>
<protein>
    <submittedName>
        <fullName evidence="3">Uncharacterized protein</fullName>
    </submittedName>
</protein>
<keyword evidence="1" id="KW-0812">Transmembrane</keyword>
<organism evidence="3 4">
    <name type="scientific">Caminibacter pacificus</name>
    <dbReference type="NCBI Taxonomy" id="1424653"/>
    <lineage>
        <taxon>Bacteria</taxon>
        <taxon>Pseudomonadati</taxon>
        <taxon>Campylobacterota</taxon>
        <taxon>Epsilonproteobacteria</taxon>
        <taxon>Nautiliales</taxon>
        <taxon>Nautiliaceae</taxon>
        <taxon>Caminibacter</taxon>
    </lineage>
</organism>
<reference evidence="2 5" key="2">
    <citation type="submission" date="2019-06" db="EMBL/GenBank/DDBJ databases">
        <title>A comparative analysis of the Nautiliaceae.</title>
        <authorList>
            <person name="Grosche A."/>
            <person name="Smedile F."/>
            <person name="Vetriani C."/>
        </authorList>
    </citation>
    <scope>NUCLEOTIDE SEQUENCE [LARGE SCALE GENOMIC DNA]</scope>
    <source>
        <strain evidence="2 5">TB6</strain>
        <plasmid evidence="2 5">unnamed1</plasmid>
    </source>
</reference>
<feature type="transmembrane region" description="Helical" evidence="1">
    <location>
        <begin position="187"/>
        <end position="210"/>
    </location>
</feature>
<proteinExistence type="predicted"/>
<evidence type="ECO:0000313" key="4">
    <source>
        <dbReference type="Proteomes" id="UP000272781"/>
    </source>
</evidence>
<feature type="transmembrane region" description="Helical" evidence="1">
    <location>
        <begin position="157"/>
        <end position="181"/>
    </location>
</feature>
<dbReference type="EMBL" id="CP040940">
    <property type="protein sequence ID" value="QDD68176.1"/>
    <property type="molecule type" value="Genomic_DNA"/>
</dbReference>
<dbReference type="Proteomes" id="UP000298805">
    <property type="component" value="Plasmid unnamed1"/>
</dbReference>